<comment type="caution">
    <text evidence="1">The sequence shown here is derived from an EMBL/GenBank/DDBJ whole genome shotgun (WGS) entry which is preliminary data.</text>
</comment>
<dbReference type="SUPFAM" id="SSF143011">
    <property type="entry name" value="RelE-like"/>
    <property type="match status" value="1"/>
</dbReference>
<organism evidence="1 2">
    <name type="scientific">Candidatus Nomurabacteria bacterium CG1_02_43_90</name>
    <dbReference type="NCBI Taxonomy" id="1805281"/>
    <lineage>
        <taxon>Bacteria</taxon>
        <taxon>Candidatus Nomuraibacteriota</taxon>
    </lineage>
</organism>
<dbReference type="Proteomes" id="UP000181992">
    <property type="component" value="Unassembled WGS sequence"/>
</dbReference>
<protein>
    <recommendedName>
        <fullName evidence="3">Addiction module toxin RelE</fullName>
    </recommendedName>
</protein>
<gene>
    <name evidence="1" type="ORF">AUJ77_01100</name>
</gene>
<sequence length="90" mass="10554">MNINVYYKPAFVRSLNKSPKGLQEEIIEKIDLFKDTENHGILKVHKLKGSLKKFYSFLVDYKNRVVFEYLSDDEVGLLAIGDHEVYKLFL</sequence>
<dbReference type="EMBL" id="MNVN01000010">
    <property type="protein sequence ID" value="OIO30924.1"/>
    <property type="molecule type" value="Genomic_DNA"/>
</dbReference>
<evidence type="ECO:0000313" key="1">
    <source>
        <dbReference type="EMBL" id="OIO30924.1"/>
    </source>
</evidence>
<accession>A0A1J4V194</accession>
<dbReference type="InterPro" id="IPR035093">
    <property type="entry name" value="RelE/ParE_toxin_dom_sf"/>
</dbReference>
<reference evidence="1 2" key="1">
    <citation type="journal article" date="2016" name="Environ. Microbiol.">
        <title>Genomic resolution of a cold subsurface aquifer community provides metabolic insights for novel microbes adapted to high CO concentrations.</title>
        <authorList>
            <person name="Probst A.J."/>
            <person name="Castelle C.J."/>
            <person name="Singh A."/>
            <person name="Brown C.T."/>
            <person name="Anantharaman K."/>
            <person name="Sharon I."/>
            <person name="Hug L.A."/>
            <person name="Burstein D."/>
            <person name="Emerson J.B."/>
            <person name="Thomas B.C."/>
            <person name="Banfield J.F."/>
        </authorList>
    </citation>
    <scope>NUCLEOTIDE SEQUENCE [LARGE SCALE GENOMIC DNA]</scope>
    <source>
        <strain evidence="1">CG1_02_43_90</strain>
    </source>
</reference>
<name>A0A1J4V194_9BACT</name>
<evidence type="ECO:0000313" key="2">
    <source>
        <dbReference type="Proteomes" id="UP000181992"/>
    </source>
</evidence>
<dbReference type="Gene3D" id="3.30.2310.20">
    <property type="entry name" value="RelE-like"/>
    <property type="match status" value="1"/>
</dbReference>
<dbReference type="AlphaFoldDB" id="A0A1J4V194"/>
<evidence type="ECO:0008006" key="3">
    <source>
        <dbReference type="Google" id="ProtNLM"/>
    </source>
</evidence>
<proteinExistence type="predicted"/>
<dbReference type="STRING" id="1805281.AUJ77_01100"/>